<sequence length="959" mass="107449">MSSDIKDRPTLDLDNRAELGFCGFFRALEKKSNSTIRIFERSSGDYYSVHGDDALYIARTVYKTSTVLKYLGGDINTGIPSCTMSRLVTESFLREALLVHQMRVEIWVTDTRKGGNAADWRLGRRASPGNLQELEEILFANTDLAVAPIVAAIQLTLQKGQKVIGAAFADTTERYIGVSEFVDNDLFSNLESLVIQLGIKECLVPISDLNKEYDLQKIHAVLKRCNVVISEIRRADFQTKNAEQDLNRLLDGEMSIVSRPEFEMTHAMGSAAGLIKYLSLLADDSNFGHYTLRKHDLAQYMRLDASAVRALNLMPSSQLGGNKSMSLFGLLDKCKTTQGSRLLSQWLKQPLMNLDQIRERQSLVGQFVDDTELLQTLHNDYLRSVPDLNRIAKKFQKNKAQLQDIVRVYQVVIKLPDLQESLQGATECPDLINKHYLTPLADCIGNLTKLQELVETMIDLTKVDYHQYQIKADFDPTLGELEVQMNEAYRQMMREQARVSDDLQMELDKRLKLEKNPIYGYCFRLTRIDAVCIRNQTSRYIELAVQRNGVHFTTPTLKQLSTDHSDAAQEYQRVQSTLVKEVMGIVNSYCPVFEQLNDLLAHLDVILSLAHTAVQAPIPYIRPDMTDIGDLRLTAARHPCLEVQDDVSFIPNDVTLIHNQMEFQVITGPNMSGKSTYIRQIGVIVLMAQVGSFVPCQEAQICLFDSVLARVGAGDNQLKGISTFMAEMLETSSILKTATERSLIIIDELGRGTSTHDGFGLAWAISEYILKNIRCFCLFATHFHELTALTDEFPQVGNLHVMAHVGEVDGRREITLLYKVKPGICDQSFGIHVAELANFPDSVVKLARRKAEELEDFAVAATDDTNHGNPKQPASRKADEVKSGSGAPPVTGMAAAQFGPEEEQAGRAMVEQFMAEFSQTPNLKQLTPSEVRAAVKILRDKYHSDFQGNAYVQDILQAL</sequence>
<dbReference type="SMART" id="SM00533">
    <property type="entry name" value="MUTSd"/>
    <property type="match status" value="1"/>
</dbReference>
<keyword evidence="6" id="KW-0067">ATP-binding</keyword>
<dbReference type="InterPro" id="IPR011184">
    <property type="entry name" value="DNA_mismatch_repair_Msh2"/>
</dbReference>
<dbReference type="Pfam" id="PF05190">
    <property type="entry name" value="MutS_IV"/>
    <property type="match status" value="1"/>
</dbReference>
<dbReference type="Pfam" id="PF05192">
    <property type="entry name" value="MutS_III"/>
    <property type="match status" value="1"/>
</dbReference>
<name>A0A4Q0A4Q4_9FUNG</name>
<feature type="domain" description="DNA mismatch repair proteins mutS family" evidence="14">
    <location>
        <begin position="742"/>
        <end position="758"/>
    </location>
</feature>
<dbReference type="InterPro" id="IPR045076">
    <property type="entry name" value="MutS"/>
</dbReference>
<accession>A0A4Q0A4Q4</accession>
<dbReference type="Gene3D" id="3.40.1170.10">
    <property type="entry name" value="DNA repair protein MutS, domain I"/>
    <property type="match status" value="1"/>
</dbReference>
<dbReference type="InterPro" id="IPR000432">
    <property type="entry name" value="DNA_mismatch_repair_MutS_C"/>
</dbReference>
<evidence type="ECO:0000256" key="7">
    <source>
        <dbReference type="ARBA" id="ARBA00023125"/>
    </source>
</evidence>
<dbReference type="FunFam" id="3.40.50.300:FF:000925">
    <property type="entry name" value="DNA mismatch repair protein MSH2"/>
    <property type="match status" value="1"/>
</dbReference>
<dbReference type="InterPro" id="IPR032642">
    <property type="entry name" value="Msh2_ATP-bd"/>
</dbReference>
<comment type="similarity">
    <text evidence="2 12">Belongs to the DNA mismatch repair MutS family.</text>
</comment>
<evidence type="ECO:0000256" key="5">
    <source>
        <dbReference type="ARBA" id="ARBA00022763"/>
    </source>
</evidence>
<dbReference type="Proteomes" id="UP000268162">
    <property type="component" value="Unassembled WGS sequence"/>
</dbReference>
<keyword evidence="9" id="KW-0539">Nucleus</keyword>
<dbReference type="SUPFAM" id="SSF52540">
    <property type="entry name" value="P-loop containing nucleoside triphosphate hydrolases"/>
    <property type="match status" value="1"/>
</dbReference>
<dbReference type="GO" id="GO:0005524">
    <property type="term" value="F:ATP binding"/>
    <property type="evidence" value="ECO:0007669"/>
    <property type="project" value="UniProtKB-KW"/>
</dbReference>
<dbReference type="GO" id="GO:0006298">
    <property type="term" value="P:mismatch repair"/>
    <property type="evidence" value="ECO:0007669"/>
    <property type="project" value="InterPro"/>
</dbReference>
<keyword evidence="8 12" id="KW-0234">DNA repair</keyword>
<evidence type="ECO:0000256" key="10">
    <source>
        <dbReference type="ARBA" id="ARBA00029795"/>
    </source>
</evidence>
<evidence type="ECO:0000256" key="4">
    <source>
        <dbReference type="ARBA" id="ARBA00022741"/>
    </source>
</evidence>
<dbReference type="PIRSF" id="PIRSF005813">
    <property type="entry name" value="MSH2"/>
    <property type="match status" value="1"/>
</dbReference>
<dbReference type="GO" id="GO:0032301">
    <property type="term" value="C:MutSalpha complex"/>
    <property type="evidence" value="ECO:0007669"/>
    <property type="project" value="TreeGrafter"/>
</dbReference>
<dbReference type="InterPro" id="IPR007861">
    <property type="entry name" value="DNA_mismatch_repair_MutS_clamp"/>
</dbReference>
<dbReference type="NCBIfam" id="NF003810">
    <property type="entry name" value="PRK05399.1"/>
    <property type="match status" value="1"/>
</dbReference>
<dbReference type="GO" id="GO:0006312">
    <property type="term" value="P:mitotic recombination"/>
    <property type="evidence" value="ECO:0007669"/>
    <property type="project" value="TreeGrafter"/>
</dbReference>
<dbReference type="InterPro" id="IPR036187">
    <property type="entry name" value="DNA_mismatch_repair_MutS_sf"/>
</dbReference>
<dbReference type="Pfam" id="PF01624">
    <property type="entry name" value="MutS_I"/>
    <property type="match status" value="1"/>
</dbReference>
<dbReference type="InterPro" id="IPR036678">
    <property type="entry name" value="MutS_con_dom_sf"/>
</dbReference>
<evidence type="ECO:0000256" key="3">
    <source>
        <dbReference type="ARBA" id="ARBA00019549"/>
    </source>
</evidence>
<dbReference type="Gene3D" id="1.10.1420.10">
    <property type="match status" value="2"/>
</dbReference>
<dbReference type="InterPro" id="IPR007696">
    <property type="entry name" value="DNA_mismatch_repair_MutS_core"/>
</dbReference>
<keyword evidence="16" id="KW-1185">Reference proteome</keyword>
<evidence type="ECO:0000313" key="15">
    <source>
        <dbReference type="EMBL" id="RKP40382.1"/>
    </source>
</evidence>
<evidence type="ECO:0000256" key="12">
    <source>
        <dbReference type="RuleBase" id="RU003756"/>
    </source>
</evidence>
<evidence type="ECO:0000256" key="2">
    <source>
        <dbReference type="ARBA" id="ARBA00006271"/>
    </source>
</evidence>
<comment type="function">
    <text evidence="12">Component of the post-replicative DNA mismatch repair system (MMR).</text>
</comment>
<keyword evidence="7 12" id="KW-0238">DNA-binding</keyword>
<dbReference type="STRING" id="215637.A0A4Q0A4Q4"/>
<dbReference type="InterPro" id="IPR027417">
    <property type="entry name" value="P-loop_NTPase"/>
</dbReference>
<keyword evidence="4 12" id="KW-0547">Nucleotide-binding</keyword>
<dbReference type="EMBL" id="ML002211">
    <property type="protein sequence ID" value="RKP40382.1"/>
    <property type="molecule type" value="Genomic_DNA"/>
</dbReference>
<dbReference type="CDD" id="cd03285">
    <property type="entry name" value="ABC_MSH2_euk"/>
    <property type="match status" value="1"/>
</dbReference>
<comment type="subcellular location">
    <subcellularLocation>
        <location evidence="1">Nucleus</location>
    </subcellularLocation>
</comment>
<dbReference type="PANTHER" id="PTHR11361">
    <property type="entry name" value="DNA MISMATCH REPAIR PROTEIN MUTS FAMILY MEMBER"/>
    <property type="match status" value="1"/>
</dbReference>
<evidence type="ECO:0000256" key="13">
    <source>
        <dbReference type="SAM" id="MobiDB-lite"/>
    </source>
</evidence>
<evidence type="ECO:0000313" key="16">
    <source>
        <dbReference type="Proteomes" id="UP000268162"/>
    </source>
</evidence>
<dbReference type="Gene3D" id="3.30.420.110">
    <property type="entry name" value="MutS, connector domain"/>
    <property type="match status" value="1"/>
</dbReference>
<dbReference type="AlphaFoldDB" id="A0A4Q0A4Q4"/>
<organism evidence="15 16">
    <name type="scientific">Dimargaris cristalligena</name>
    <dbReference type="NCBI Taxonomy" id="215637"/>
    <lineage>
        <taxon>Eukaryota</taxon>
        <taxon>Fungi</taxon>
        <taxon>Fungi incertae sedis</taxon>
        <taxon>Zoopagomycota</taxon>
        <taxon>Kickxellomycotina</taxon>
        <taxon>Dimargaritomycetes</taxon>
        <taxon>Dimargaritales</taxon>
        <taxon>Dimargaritaceae</taxon>
        <taxon>Dimargaris</taxon>
    </lineage>
</organism>
<gene>
    <name evidence="15" type="ORF">BJ085DRAFT_43401</name>
</gene>
<dbReference type="Gene3D" id="3.40.50.300">
    <property type="entry name" value="P-loop containing nucleotide triphosphate hydrolases"/>
    <property type="match status" value="1"/>
</dbReference>
<proteinExistence type="inferred from homology"/>
<evidence type="ECO:0000256" key="9">
    <source>
        <dbReference type="ARBA" id="ARBA00023242"/>
    </source>
</evidence>
<dbReference type="PROSITE" id="PS00486">
    <property type="entry name" value="DNA_MISMATCH_REPAIR_2"/>
    <property type="match status" value="1"/>
</dbReference>
<dbReference type="GO" id="GO:0140664">
    <property type="term" value="F:ATP-dependent DNA damage sensor activity"/>
    <property type="evidence" value="ECO:0007669"/>
    <property type="project" value="InterPro"/>
</dbReference>
<dbReference type="FunFam" id="3.40.1170.10:FF:000003">
    <property type="entry name" value="DNA mismatch repair protein"/>
    <property type="match status" value="1"/>
</dbReference>
<protein>
    <recommendedName>
        <fullName evidence="11">DNA mismatch repair protein MSH2</fullName>
    </recommendedName>
    <alternativeName>
        <fullName evidence="3">DNA mismatch repair protein Msh2</fullName>
    </alternativeName>
    <alternativeName>
        <fullName evidence="10">MutS protein homolog 2</fullName>
    </alternativeName>
</protein>
<dbReference type="InterPro" id="IPR016151">
    <property type="entry name" value="DNA_mismatch_repair_MutS_N"/>
</dbReference>
<dbReference type="Pfam" id="PF00488">
    <property type="entry name" value="MutS_V"/>
    <property type="match status" value="1"/>
</dbReference>
<dbReference type="GO" id="GO:0051053">
    <property type="term" value="P:negative regulation of DNA metabolic process"/>
    <property type="evidence" value="ECO:0007669"/>
    <property type="project" value="UniProtKB-ARBA"/>
</dbReference>
<dbReference type="InterPro" id="IPR007695">
    <property type="entry name" value="DNA_mismatch_repair_MutS-lik_N"/>
</dbReference>
<reference evidence="16" key="1">
    <citation type="journal article" date="2018" name="Nat. Microbiol.">
        <title>Leveraging single-cell genomics to expand the fungal tree of life.</title>
        <authorList>
            <person name="Ahrendt S.R."/>
            <person name="Quandt C.A."/>
            <person name="Ciobanu D."/>
            <person name="Clum A."/>
            <person name="Salamov A."/>
            <person name="Andreopoulos B."/>
            <person name="Cheng J.F."/>
            <person name="Woyke T."/>
            <person name="Pelin A."/>
            <person name="Henrissat B."/>
            <person name="Reynolds N.K."/>
            <person name="Benny G.L."/>
            <person name="Smith M.E."/>
            <person name="James T.Y."/>
            <person name="Grigoriev I.V."/>
        </authorList>
    </citation>
    <scope>NUCLEOTIDE SEQUENCE [LARGE SCALE GENOMIC DNA]</scope>
    <source>
        <strain evidence="16">RSA 468</strain>
    </source>
</reference>
<dbReference type="Pfam" id="PF05188">
    <property type="entry name" value="MutS_II"/>
    <property type="match status" value="1"/>
</dbReference>
<feature type="region of interest" description="Disordered" evidence="13">
    <location>
        <begin position="861"/>
        <end position="893"/>
    </location>
</feature>
<keyword evidence="5 12" id="KW-0227">DNA damage</keyword>
<dbReference type="FunFam" id="1.10.1420.10:FF:000003">
    <property type="entry name" value="DNA mismatch repair protein"/>
    <property type="match status" value="1"/>
</dbReference>
<dbReference type="SMART" id="SM00534">
    <property type="entry name" value="MUTSac"/>
    <property type="match status" value="1"/>
</dbReference>
<evidence type="ECO:0000259" key="14">
    <source>
        <dbReference type="PROSITE" id="PS00486"/>
    </source>
</evidence>
<dbReference type="GO" id="GO:0030983">
    <property type="term" value="F:mismatched DNA binding"/>
    <property type="evidence" value="ECO:0007669"/>
    <property type="project" value="InterPro"/>
</dbReference>
<dbReference type="FunFam" id="3.30.420.110:FF:000002">
    <property type="entry name" value="DNA mismatch repair protein"/>
    <property type="match status" value="1"/>
</dbReference>
<evidence type="ECO:0000256" key="6">
    <source>
        <dbReference type="ARBA" id="ARBA00022840"/>
    </source>
</evidence>
<evidence type="ECO:0000256" key="1">
    <source>
        <dbReference type="ARBA" id="ARBA00004123"/>
    </source>
</evidence>
<dbReference type="SUPFAM" id="SSF48334">
    <property type="entry name" value="DNA repair protein MutS, domain III"/>
    <property type="match status" value="1"/>
</dbReference>
<dbReference type="InterPro" id="IPR007860">
    <property type="entry name" value="DNA_mmatch_repair_MutS_con_dom"/>
</dbReference>
<evidence type="ECO:0000256" key="11">
    <source>
        <dbReference type="ARBA" id="ARBA00073545"/>
    </source>
</evidence>
<evidence type="ECO:0000256" key="8">
    <source>
        <dbReference type="ARBA" id="ARBA00023204"/>
    </source>
</evidence>
<dbReference type="PANTHER" id="PTHR11361:SF35">
    <property type="entry name" value="DNA MISMATCH REPAIR PROTEIN MSH2"/>
    <property type="match status" value="1"/>
</dbReference>